<protein>
    <submittedName>
        <fullName evidence="2">Uncharacterized protein</fullName>
    </submittedName>
</protein>
<reference evidence="2" key="1">
    <citation type="journal article" date="2019" name="bioRxiv">
        <title>The Genome of the Zebra Mussel, Dreissena polymorpha: A Resource for Invasive Species Research.</title>
        <authorList>
            <person name="McCartney M.A."/>
            <person name="Auch B."/>
            <person name="Kono T."/>
            <person name="Mallez S."/>
            <person name="Zhang Y."/>
            <person name="Obille A."/>
            <person name="Becker A."/>
            <person name="Abrahante J.E."/>
            <person name="Garbe J."/>
            <person name="Badalamenti J.P."/>
            <person name="Herman A."/>
            <person name="Mangelson H."/>
            <person name="Liachko I."/>
            <person name="Sullivan S."/>
            <person name="Sone E.D."/>
            <person name="Koren S."/>
            <person name="Silverstein K.A.T."/>
            <person name="Beckman K.B."/>
            <person name="Gohl D.M."/>
        </authorList>
    </citation>
    <scope>NUCLEOTIDE SEQUENCE</scope>
    <source>
        <strain evidence="2">Duluth1</strain>
        <tissue evidence="2">Whole animal</tissue>
    </source>
</reference>
<evidence type="ECO:0000256" key="1">
    <source>
        <dbReference type="SAM" id="MobiDB-lite"/>
    </source>
</evidence>
<proteinExistence type="predicted"/>
<dbReference type="Proteomes" id="UP000828390">
    <property type="component" value="Unassembled WGS sequence"/>
</dbReference>
<dbReference type="AlphaFoldDB" id="A0A9D4IWK7"/>
<name>A0A9D4IWK7_DREPO</name>
<evidence type="ECO:0000313" key="3">
    <source>
        <dbReference type="Proteomes" id="UP000828390"/>
    </source>
</evidence>
<feature type="region of interest" description="Disordered" evidence="1">
    <location>
        <begin position="1"/>
        <end position="53"/>
    </location>
</feature>
<keyword evidence="3" id="KW-1185">Reference proteome</keyword>
<comment type="caution">
    <text evidence="2">The sequence shown here is derived from an EMBL/GenBank/DDBJ whole genome shotgun (WGS) entry which is preliminary data.</text>
</comment>
<reference evidence="2" key="2">
    <citation type="submission" date="2020-11" db="EMBL/GenBank/DDBJ databases">
        <authorList>
            <person name="McCartney M.A."/>
            <person name="Auch B."/>
            <person name="Kono T."/>
            <person name="Mallez S."/>
            <person name="Becker A."/>
            <person name="Gohl D.M."/>
            <person name="Silverstein K.A.T."/>
            <person name="Koren S."/>
            <person name="Bechman K.B."/>
            <person name="Herman A."/>
            <person name="Abrahante J.E."/>
            <person name="Garbe J."/>
        </authorList>
    </citation>
    <scope>NUCLEOTIDE SEQUENCE</scope>
    <source>
        <strain evidence="2">Duluth1</strain>
        <tissue evidence="2">Whole animal</tissue>
    </source>
</reference>
<accession>A0A9D4IWK7</accession>
<feature type="compositionally biased region" description="Polar residues" evidence="1">
    <location>
        <begin position="1"/>
        <end position="30"/>
    </location>
</feature>
<gene>
    <name evidence="2" type="ORF">DPMN_169149</name>
</gene>
<evidence type="ECO:0000313" key="2">
    <source>
        <dbReference type="EMBL" id="KAH3790941.1"/>
    </source>
</evidence>
<sequence length="110" mass="12412">MLKQKVSNDLVVNSEHNTSMLTQKGSNDFAVNSEHDTSMLTQKGSNDLDHSEPKRPHIELMQEKALKNNSSFVVWSNTPFDSQPEESRTQTRLLAISARPSCQSQLLELQ</sequence>
<dbReference type="EMBL" id="JAIWYP010000008">
    <property type="protein sequence ID" value="KAH3790941.1"/>
    <property type="molecule type" value="Genomic_DNA"/>
</dbReference>
<organism evidence="2 3">
    <name type="scientific">Dreissena polymorpha</name>
    <name type="common">Zebra mussel</name>
    <name type="synonym">Mytilus polymorpha</name>
    <dbReference type="NCBI Taxonomy" id="45954"/>
    <lineage>
        <taxon>Eukaryota</taxon>
        <taxon>Metazoa</taxon>
        <taxon>Spiralia</taxon>
        <taxon>Lophotrochozoa</taxon>
        <taxon>Mollusca</taxon>
        <taxon>Bivalvia</taxon>
        <taxon>Autobranchia</taxon>
        <taxon>Heteroconchia</taxon>
        <taxon>Euheterodonta</taxon>
        <taxon>Imparidentia</taxon>
        <taxon>Neoheterodontei</taxon>
        <taxon>Myida</taxon>
        <taxon>Dreissenoidea</taxon>
        <taxon>Dreissenidae</taxon>
        <taxon>Dreissena</taxon>
    </lineage>
</organism>